<name>A0A1D3DU84_9ACTN</name>
<organism evidence="2 3">
    <name type="scientific">Streptomyces thermolilacinus SPC6</name>
    <dbReference type="NCBI Taxonomy" id="1306406"/>
    <lineage>
        <taxon>Bacteria</taxon>
        <taxon>Bacillati</taxon>
        <taxon>Actinomycetota</taxon>
        <taxon>Actinomycetes</taxon>
        <taxon>Kitasatosporales</taxon>
        <taxon>Streptomycetaceae</taxon>
        <taxon>Streptomyces</taxon>
    </lineage>
</organism>
<evidence type="ECO:0008006" key="4">
    <source>
        <dbReference type="Google" id="ProtNLM"/>
    </source>
</evidence>
<keyword evidence="3" id="KW-1185">Reference proteome</keyword>
<accession>A0A1D3DU84</accession>
<comment type="caution">
    <text evidence="2">The sequence shown here is derived from an EMBL/GenBank/DDBJ whole genome shotgun (WGS) entry which is preliminary data.</text>
</comment>
<dbReference type="RefSeq" id="WP_023588243.1">
    <property type="nucleotide sequence ID" value="NZ_ASHX02000001.1"/>
</dbReference>
<proteinExistence type="predicted"/>
<protein>
    <recommendedName>
        <fullName evidence="4">Aromatic ring-opening dioxygenase LigA</fullName>
    </recommendedName>
</protein>
<dbReference type="AlphaFoldDB" id="A0A1D3DU84"/>
<keyword evidence="1" id="KW-0472">Membrane</keyword>
<evidence type="ECO:0000313" key="3">
    <source>
        <dbReference type="Proteomes" id="UP000095329"/>
    </source>
</evidence>
<sequence length="360" mass="36434">MSEDSKDQATRAPRRRRGARLTAVASAAAVAVAGGAFWLSGGYEAWSGDGSALAGACEGDLAGDRVRALLPDTALTVSSELRQDGWYCSVSGPGGAGGDARVEIRVRNAEEPFGPDGAIDPGETAVPLGGGRTGSFSYGPDDAAGAARGRVVLMLDCGTQSGDGLLAVADARLTGERTFEDGAARARLVSALADTAAARARRTGCDTGDQTARPVQDVAAPVVDARRPLAKASGTCRGVVDAATARRWGAGTVAETVAEPAPVERCVLGSGLGTPLYTFKASYGPYGEAALSGEALPVNGKADSPKGHYRMTAKCPGADGTGVYEIVPDDGLALDHASLRTALKSFASTSATLHTCLPPA</sequence>
<keyword evidence="1" id="KW-0812">Transmembrane</keyword>
<evidence type="ECO:0000256" key="1">
    <source>
        <dbReference type="SAM" id="Phobius"/>
    </source>
</evidence>
<evidence type="ECO:0000313" key="2">
    <source>
        <dbReference type="EMBL" id="OEJ95892.1"/>
    </source>
</evidence>
<dbReference type="Proteomes" id="UP000095329">
    <property type="component" value="Unassembled WGS sequence"/>
</dbReference>
<reference evidence="2 3" key="1">
    <citation type="journal article" date="2013" name="Genome Announc.">
        <title>Genome Sequence of Streptomyces violaceusniger Strain SPC6, a Halotolerant Streptomycete That Exhibits Rapid Growth and Development.</title>
        <authorList>
            <person name="Chen X."/>
            <person name="Zhang B."/>
            <person name="Zhang W."/>
            <person name="Wu X."/>
            <person name="Zhang M."/>
            <person name="Chen T."/>
            <person name="Liu G."/>
            <person name="Dyson P."/>
        </authorList>
    </citation>
    <scope>NUCLEOTIDE SEQUENCE [LARGE SCALE GENOMIC DNA]</scope>
    <source>
        <strain evidence="2 3">SPC6</strain>
    </source>
</reference>
<dbReference type="EMBL" id="ASHX02000001">
    <property type="protein sequence ID" value="OEJ95892.1"/>
    <property type="molecule type" value="Genomic_DNA"/>
</dbReference>
<dbReference type="eggNOG" id="ENOG5032GPP">
    <property type="taxonomic scope" value="Bacteria"/>
</dbReference>
<keyword evidence="1" id="KW-1133">Transmembrane helix</keyword>
<feature type="transmembrane region" description="Helical" evidence="1">
    <location>
        <begin position="21"/>
        <end position="39"/>
    </location>
</feature>
<gene>
    <name evidence="2" type="ORF">J116_016820</name>
</gene>